<dbReference type="PROSITE" id="PS50931">
    <property type="entry name" value="HTH_LYSR"/>
    <property type="match status" value="1"/>
</dbReference>
<evidence type="ECO:0000313" key="7">
    <source>
        <dbReference type="Proteomes" id="UP001226084"/>
    </source>
</evidence>
<evidence type="ECO:0000313" key="6">
    <source>
        <dbReference type="EMBL" id="MDQ1108567.1"/>
    </source>
</evidence>
<dbReference type="FunFam" id="1.10.10.10:FF:000038">
    <property type="entry name" value="Glycine cleavage system transcriptional activator"/>
    <property type="match status" value="1"/>
</dbReference>
<comment type="caution">
    <text evidence="6">The sequence shown here is derived from an EMBL/GenBank/DDBJ whole genome shotgun (WGS) entry which is preliminary data.</text>
</comment>
<protein>
    <submittedName>
        <fullName evidence="6">LysR family glycine cleavage system transcriptional activator</fullName>
    </submittedName>
</protein>
<dbReference type="GO" id="GO:0043565">
    <property type="term" value="F:sequence-specific DNA binding"/>
    <property type="evidence" value="ECO:0007669"/>
    <property type="project" value="TreeGrafter"/>
</dbReference>
<dbReference type="Proteomes" id="UP001226084">
    <property type="component" value="Unassembled WGS sequence"/>
</dbReference>
<dbReference type="PANTHER" id="PTHR30537">
    <property type="entry name" value="HTH-TYPE TRANSCRIPTIONAL REGULATOR"/>
    <property type="match status" value="1"/>
</dbReference>
<dbReference type="Gene3D" id="1.10.10.10">
    <property type="entry name" value="Winged helix-like DNA-binding domain superfamily/Winged helix DNA-binding domain"/>
    <property type="match status" value="1"/>
</dbReference>
<keyword evidence="4" id="KW-0804">Transcription</keyword>
<dbReference type="PANTHER" id="PTHR30537:SF74">
    <property type="entry name" value="HTH-TYPE TRANSCRIPTIONAL REGULATOR TRPI"/>
    <property type="match status" value="1"/>
</dbReference>
<dbReference type="Pfam" id="PF03466">
    <property type="entry name" value="LysR_substrate"/>
    <property type="match status" value="1"/>
</dbReference>
<dbReference type="NCBIfam" id="NF008352">
    <property type="entry name" value="PRK11139.1"/>
    <property type="match status" value="1"/>
</dbReference>
<sequence length="317" mass="34339">MRTTPLCQAPVKTRPSAPLNALRTFEAAARHLSFNGAASELFVTPAAVSHQVKHLEEHLGVSLFQRNHRSVTLTPEGAELAATVGELLGQLGLALDRASKRAPSELRVTTMESFAAKWLVPRLHRFQHAFPDVRVRIDTSDEHADFLRGGFDVGIRYGAGKYAGVRADLLMQAPAFPVCSPALLGANPHGVEHPDDLRHYTLLHDEGATGRDGVPAWSDWLAAAGAPNVNAASGPVFASIYLAQEAAVSGHGVALGLAPLVDDDLRQGRLVKPLGLGLQNAYAFWLIRRDVSQQRPEVEAFCHWLRQEQRQLSGAPC</sequence>
<dbReference type="EMBL" id="JAUTAS010000001">
    <property type="protein sequence ID" value="MDQ1108567.1"/>
    <property type="molecule type" value="Genomic_DNA"/>
</dbReference>
<dbReference type="Gene3D" id="3.40.190.10">
    <property type="entry name" value="Periplasmic binding protein-like II"/>
    <property type="match status" value="2"/>
</dbReference>
<dbReference type="InterPro" id="IPR036388">
    <property type="entry name" value="WH-like_DNA-bd_sf"/>
</dbReference>
<dbReference type="InterPro" id="IPR058163">
    <property type="entry name" value="LysR-type_TF_proteobact-type"/>
</dbReference>
<dbReference type="PRINTS" id="PR00039">
    <property type="entry name" value="HTHLYSR"/>
</dbReference>
<evidence type="ECO:0000256" key="2">
    <source>
        <dbReference type="ARBA" id="ARBA00023015"/>
    </source>
</evidence>
<evidence type="ECO:0000256" key="1">
    <source>
        <dbReference type="ARBA" id="ARBA00009437"/>
    </source>
</evidence>
<accession>A0AAP5AGV1</accession>
<name>A0AAP5AGV1_9GAMM</name>
<keyword evidence="2" id="KW-0805">Transcription regulation</keyword>
<dbReference type="SUPFAM" id="SSF53850">
    <property type="entry name" value="Periplasmic binding protein-like II"/>
    <property type="match status" value="1"/>
</dbReference>
<keyword evidence="3" id="KW-0238">DNA-binding</keyword>
<evidence type="ECO:0000256" key="4">
    <source>
        <dbReference type="ARBA" id="ARBA00023163"/>
    </source>
</evidence>
<dbReference type="AlphaFoldDB" id="A0AAP5AGV1"/>
<dbReference type="SUPFAM" id="SSF46785">
    <property type="entry name" value="Winged helix' DNA-binding domain"/>
    <property type="match status" value="1"/>
</dbReference>
<gene>
    <name evidence="6" type="ORF">QE424_001726</name>
</gene>
<dbReference type="GO" id="GO:0003700">
    <property type="term" value="F:DNA-binding transcription factor activity"/>
    <property type="evidence" value="ECO:0007669"/>
    <property type="project" value="InterPro"/>
</dbReference>
<dbReference type="InterPro" id="IPR000847">
    <property type="entry name" value="LysR_HTH_N"/>
</dbReference>
<feature type="domain" description="HTH lysR-type" evidence="5">
    <location>
        <begin position="19"/>
        <end position="74"/>
    </location>
</feature>
<proteinExistence type="inferred from homology"/>
<dbReference type="Pfam" id="PF00126">
    <property type="entry name" value="HTH_1"/>
    <property type="match status" value="1"/>
</dbReference>
<comment type="similarity">
    <text evidence="1">Belongs to the LysR transcriptional regulatory family.</text>
</comment>
<organism evidence="6 7">
    <name type="scientific">Stenotrophomonas rhizophila</name>
    <dbReference type="NCBI Taxonomy" id="216778"/>
    <lineage>
        <taxon>Bacteria</taxon>
        <taxon>Pseudomonadati</taxon>
        <taxon>Pseudomonadota</taxon>
        <taxon>Gammaproteobacteria</taxon>
        <taxon>Lysobacterales</taxon>
        <taxon>Lysobacteraceae</taxon>
        <taxon>Stenotrophomonas</taxon>
    </lineage>
</organism>
<reference evidence="6" key="1">
    <citation type="submission" date="2023-07" db="EMBL/GenBank/DDBJ databases">
        <title>Functional and genomic diversity of the sorghum phyllosphere microbiome.</title>
        <authorList>
            <person name="Shade A."/>
        </authorList>
    </citation>
    <scope>NUCLEOTIDE SEQUENCE</scope>
    <source>
        <strain evidence="6">SORGH_AS_0457</strain>
    </source>
</reference>
<dbReference type="InterPro" id="IPR005119">
    <property type="entry name" value="LysR_subst-bd"/>
</dbReference>
<dbReference type="GO" id="GO:0006351">
    <property type="term" value="P:DNA-templated transcription"/>
    <property type="evidence" value="ECO:0007669"/>
    <property type="project" value="TreeGrafter"/>
</dbReference>
<dbReference type="CDD" id="cd08432">
    <property type="entry name" value="PBP2_GcdR_TrpI_HvrB_AmpR_like"/>
    <property type="match status" value="1"/>
</dbReference>
<evidence type="ECO:0000259" key="5">
    <source>
        <dbReference type="PROSITE" id="PS50931"/>
    </source>
</evidence>
<dbReference type="InterPro" id="IPR036390">
    <property type="entry name" value="WH_DNA-bd_sf"/>
</dbReference>
<evidence type="ECO:0000256" key="3">
    <source>
        <dbReference type="ARBA" id="ARBA00023125"/>
    </source>
</evidence>